<accession>A0A855WT01</accession>
<evidence type="ECO:0000313" key="5">
    <source>
        <dbReference type="Proteomes" id="UP000250918"/>
    </source>
</evidence>
<dbReference type="InterPro" id="IPR001650">
    <property type="entry name" value="Helicase_C-like"/>
</dbReference>
<dbReference type="GO" id="GO:0016787">
    <property type="term" value="F:hydrolase activity"/>
    <property type="evidence" value="ECO:0007669"/>
    <property type="project" value="UniProtKB-KW"/>
</dbReference>
<dbReference type="AlphaFoldDB" id="A0A855WT01"/>
<dbReference type="Pfam" id="PF19833">
    <property type="entry name" value="RecG_dom3_C"/>
    <property type="match status" value="1"/>
</dbReference>
<gene>
    <name evidence="4" type="ORF">C3F09_13120</name>
</gene>
<feature type="non-terminal residue" evidence="4">
    <location>
        <position position="1"/>
    </location>
</feature>
<dbReference type="PROSITE" id="PS51194">
    <property type="entry name" value="HELICASE_CTER"/>
    <property type="match status" value="1"/>
</dbReference>
<dbReference type="PANTHER" id="PTHR47964:SF1">
    <property type="entry name" value="ATP-DEPENDENT DNA HELICASE HOMOLOG RECG, CHLOROPLASTIC"/>
    <property type="match status" value="1"/>
</dbReference>
<sequence length="225" mass="25320">RDEIKKGGQAYIIYPLIEKSEESQLESVEEAFEELARTVFADLRVGMVHGRINAKDRDKALALFREREIDILMATTVIEVGLDNPNATIMVIEHAERFGLAQLHQLRGRVGRGEKDSMVIAVAHPPLSDIARQRLEYFANNSNGFDIAEADLSLRGPGELFGVRQSGLPELRAADLSRDRDLLEASRRLLERLFADQSTLDEPHRKLYHHLQESEARRQIALGGG</sequence>
<keyword evidence="2 4" id="KW-0067">ATP-binding</keyword>
<dbReference type="Pfam" id="PF00271">
    <property type="entry name" value="Helicase_C"/>
    <property type="match status" value="1"/>
</dbReference>
<comment type="caution">
    <text evidence="4">The sequence shown here is derived from an EMBL/GenBank/DDBJ whole genome shotgun (WGS) entry which is preliminary data.</text>
</comment>
<feature type="domain" description="Helicase C-terminal" evidence="3">
    <location>
        <begin position="1"/>
        <end position="153"/>
    </location>
</feature>
<evidence type="ECO:0000259" key="3">
    <source>
        <dbReference type="PROSITE" id="PS51194"/>
    </source>
</evidence>
<evidence type="ECO:0000313" key="4">
    <source>
        <dbReference type="EMBL" id="PWB67640.1"/>
    </source>
</evidence>
<evidence type="ECO:0000256" key="1">
    <source>
        <dbReference type="ARBA" id="ARBA00022801"/>
    </source>
</evidence>
<organism evidence="4 5">
    <name type="scientific">candidate division GN15 bacterium</name>
    <dbReference type="NCBI Taxonomy" id="2072418"/>
    <lineage>
        <taxon>Bacteria</taxon>
        <taxon>candidate division GN15</taxon>
    </lineage>
</organism>
<dbReference type="Gene3D" id="3.40.50.300">
    <property type="entry name" value="P-loop containing nucleotide triphosphate hydrolases"/>
    <property type="match status" value="1"/>
</dbReference>
<name>A0A855WT01_9BACT</name>
<dbReference type="GO" id="GO:0006281">
    <property type="term" value="P:DNA repair"/>
    <property type="evidence" value="ECO:0007669"/>
    <property type="project" value="InterPro"/>
</dbReference>
<keyword evidence="1" id="KW-0378">Hydrolase</keyword>
<evidence type="ECO:0000256" key="2">
    <source>
        <dbReference type="ARBA" id="ARBA00022806"/>
    </source>
</evidence>
<dbReference type="SUPFAM" id="SSF52540">
    <property type="entry name" value="P-loop containing nucleoside triphosphate hydrolases"/>
    <property type="match status" value="1"/>
</dbReference>
<keyword evidence="2 4" id="KW-0547">Nucleotide-binding</keyword>
<keyword evidence="2 4" id="KW-0347">Helicase</keyword>
<dbReference type="Proteomes" id="UP000250918">
    <property type="component" value="Unassembled WGS sequence"/>
</dbReference>
<reference evidence="4 5" key="1">
    <citation type="journal article" date="2018" name="ISME J.">
        <title>A methanotrophic archaeon couples anaerobic oxidation of methane to Fe(III) reduction.</title>
        <authorList>
            <person name="Cai C."/>
            <person name="Leu A.O."/>
            <person name="Xie G.J."/>
            <person name="Guo J."/>
            <person name="Feng Y."/>
            <person name="Zhao J.X."/>
            <person name="Tyson G.W."/>
            <person name="Yuan Z."/>
            <person name="Hu S."/>
        </authorList>
    </citation>
    <scope>NUCLEOTIDE SEQUENCE [LARGE SCALE GENOMIC DNA]</scope>
    <source>
        <strain evidence="4">FeB_12</strain>
    </source>
</reference>
<proteinExistence type="predicted"/>
<dbReference type="GO" id="GO:0003678">
    <property type="term" value="F:DNA helicase activity"/>
    <property type="evidence" value="ECO:0007669"/>
    <property type="project" value="TreeGrafter"/>
</dbReference>
<dbReference type="InterPro" id="IPR045562">
    <property type="entry name" value="RecG_dom3_C"/>
</dbReference>
<dbReference type="InterPro" id="IPR027417">
    <property type="entry name" value="P-loop_NTPase"/>
</dbReference>
<dbReference type="PANTHER" id="PTHR47964">
    <property type="entry name" value="ATP-DEPENDENT DNA HELICASE HOMOLOG RECG, CHLOROPLASTIC"/>
    <property type="match status" value="1"/>
</dbReference>
<protein>
    <submittedName>
        <fullName evidence="4">ATP-dependent DNA helicase RecG</fullName>
    </submittedName>
</protein>
<dbReference type="InterPro" id="IPR047112">
    <property type="entry name" value="RecG/Mfd"/>
</dbReference>
<dbReference type="EMBL" id="PQAP01000236">
    <property type="protein sequence ID" value="PWB67640.1"/>
    <property type="molecule type" value="Genomic_DNA"/>
</dbReference>
<dbReference type="SMART" id="SM00490">
    <property type="entry name" value="HELICc"/>
    <property type="match status" value="1"/>
</dbReference>